<proteinExistence type="predicted"/>
<dbReference type="Pfam" id="PF21307">
    <property type="entry name" value="Glyco_hydro_95_C"/>
    <property type="match status" value="1"/>
</dbReference>
<evidence type="ECO:0000259" key="2">
    <source>
        <dbReference type="Pfam" id="PF21307"/>
    </source>
</evidence>
<dbReference type="InterPro" id="IPR012341">
    <property type="entry name" value="6hp_glycosidase-like_sf"/>
</dbReference>
<dbReference type="Pfam" id="PF22124">
    <property type="entry name" value="Glyco_hydro_95_cat"/>
    <property type="match status" value="1"/>
</dbReference>
<dbReference type="PANTHER" id="PTHR31084:SF0">
    <property type="entry name" value="ALPHA-L-FUCOSIDASE 2"/>
    <property type="match status" value="1"/>
</dbReference>
<evidence type="ECO:0000313" key="4">
    <source>
        <dbReference type="EMBL" id="MBC5605217.1"/>
    </source>
</evidence>
<sequence>MNRNTLIFLLLLISNVSFGQDLKLWYSQPARNWSEALPIGNSRLGAMVYGGTEREELQLNEETFWAGGPYSNNNSNAKYVLPVVRNLIFDGKNREAQSLVDANFLTKQHGMSYLTLGNLYIDFPGHKDASGFYRDLNLENATTTTRYEVNGVTYTRTTFASFTDNVIIVHIQADKTQALNFNVTYNCPLEYNVNAQDDKLIITCQGKEQEGIKAAIQAECVVQVKTNGAISPAGKVLQVEKATEATLYIAAATNYVNYQNVSANASERANKFLEKAIQTPYNKALKDHIAFYKKQFDRVRLNLPSSEASKAETPRRIENFNKGEDMAMAALLFQFGRYLLISSSQPGGQPANLQGIWNNSTHAPWDSKYTININTEMNYWPAEVANLSETHSPLFSMLKDLSVTGAETAQSMYNCRGWVAHHNTDLWRICGVVDFAAAGMWPSGGAWLAQHIWQHYLFTGDKEFLKEYYPILKGTAQFYMDFLVEHRDYKWLVVAPSVSPEHGPITAGCTMDNQIAFDALHNTLLASRITGETSSFQDSLQQILDKLPPMQIGKHHQLQEWLEDVDNPKDEHRHISHLYGLYPSNQISPYANPELFQAARNTLLQRGDKATGWSIGWKVNFWARMQDGNHAFQIIKNMIQLLPSDNLAKEYPEGRTYPNMFDAHPPFQIDGNFGYTAGVAEMLLQSHDGAVHLLPALPDAWKEGNVKGLVARGNFEVDMDWKNNQLNKAVIHSKIGGTLRIRSYVPLKGKGLKEANGECPNSLFATTSVKKPLVSKEITPQSPELRKVYEYDIATQAGKVYVITAI</sequence>
<dbReference type="Gene3D" id="1.50.10.10">
    <property type="match status" value="1"/>
</dbReference>
<dbReference type="Pfam" id="PF14498">
    <property type="entry name" value="Glyco_hyd_65N_2"/>
    <property type="match status" value="1"/>
</dbReference>
<dbReference type="InterPro" id="IPR008928">
    <property type="entry name" value="6-hairpin_glycosidase_sf"/>
</dbReference>
<evidence type="ECO:0000313" key="5">
    <source>
        <dbReference type="Proteomes" id="UP000600600"/>
    </source>
</evidence>
<reference evidence="4 5" key="1">
    <citation type="submission" date="2020-08" db="EMBL/GenBank/DDBJ databases">
        <title>Genome public.</title>
        <authorList>
            <person name="Liu C."/>
            <person name="Sun Q."/>
        </authorList>
    </citation>
    <scope>NUCLEOTIDE SEQUENCE [LARGE SCALE GENOMIC DNA]</scope>
    <source>
        <strain evidence="4 5">M27</strain>
    </source>
</reference>
<dbReference type="InterPro" id="IPR049053">
    <property type="entry name" value="AFCA-like_C"/>
</dbReference>
<feature type="domain" description="Glycosyl hydrolase family 95 N-terminal" evidence="1">
    <location>
        <begin position="24"/>
        <end position="257"/>
    </location>
</feature>
<evidence type="ECO:0000259" key="3">
    <source>
        <dbReference type="Pfam" id="PF22124"/>
    </source>
</evidence>
<accession>A0ABR7CBP2</accession>
<name>A0ABR7CBP2_9BACE</name>
<protein>
    <submittedName>
        <fullName evidence="4">Glycoside hydrolase family 95 protein</fullName>
    </submittedName>
</protein>
<keyword evidence="4" id="KW-0378">Hydrolase</keyword>
<dbReference type="Gene3D" id="2.70.98.50">
    <property type="entry name" value="putative glycoside hydrolase family protein from bacillus halodurans"/>
    <property type="match status" value="1"/>
</dbReference>
<dbReference type="SUPFAM" id="SSF48208">
    <property type="entry name" value="Six-hairpin glycosidases"/>
    <property type="match status" value="1"/>
</dbReference>
<dbReference type="InterPro" id="IPR027414">
    <property type="entry name" value="GH95_N_dom"/>
</dbReference>
<dbReference type="InterPro" id="IPR054363">
    <property type="entry name" value="GH95_cat"/>
</dbReference>
<dbReference type="RefSeq" id="WP_186967499.1">
    <property type="nucleotide sequence ID" value="NZ_JACOOE010000005.1"/>
</dbReference>
<dbReference type="PIRSF" id="PIRSF007663">
    <property type="entry name" value="UCP007663"/>
    <property type="match status" value="1"/>
</dbReference>
<feature type="domain" description="Alpha fucosidase A-like C-terminal" evidence="2">
    <location>
        <begin position="685"/>
        <end position="748"/>
    </location>
</feature>
<dbReference type="PANTHER" id="PTHR31084">
    <property type="entry name" value="ALPHA-L-FUCOSIDASE 2"/>
    <property type="match status" value="1"/>
</dbReference>
<dbReference type="EMBL" id="JACOOE010000005">
    <property type="protein sequence ID" value="MBC5605217.1"/>
    <property type="molecule type" value="Genomic_DNA"/>
</dbReference>
<dbReference type="GO" id="GO:0016787">
    <property type="term" value="F:hydrolase activity"/>
    <property type="evidence" value="ECO:0007669"/>
    <property type="project" value="UniProtKB-KW"/>
</dbReference>
<dbReference type="InterPro" id="IPR016518">
    <property type="entry name" value="Alpha-L-fucosidase"/>
</dbReference>
<gene>
    <name evidence="4" type="ORF">H8S67_11120</name>
</gene>
<evidence type="ECO:0000259" key="1">
    <source>
        <dbReference type="Pfam" id="PF14498"/>
    </source>
</evidence>
<comment type="caution">
    <text evidence="4">The sequence shown here is derived from an EMBL/GenBank/DDBJ whole genome shotgun (WGS) entry which is preliminary data.</text>
</comment>
<feature type="domain" description="Glycosyl hydrolase family 95 catalytic" evidence="3">
    <location>
        <begin position="281"/>
        <end position="683"/>
    </location>
</feature>
<organism evidence="4 5">
    <name type="scientific">Bacteroides difficilis</name>
    <dbReference type="NCBI Taxonomy" id="2763021"/>
    <lineage>
        <taxon>Bacteria</taxon>
        <taxon>Pseudomonadati</taxon>
        <taxon>Bacteroidota</taxon>
        <taxon>Bacteroidia</taxon>
        <taxon>Bacteroidales</taxon>
        <taxon>Bacteroidaceae</taxon>
        <taxon>Bacteroides</taxon>
    </lineage>
</organism>
<dbReference type="Proteomes" id="UP000600600">
    <property type="component" value="Unassembled WGS sequence"/>
</dbReference>
<keyword evidence="5" id="KW-1185">Reference proteome</keyword>